<reference evidence="1" key="1">
    <citation type="journal article" date="2019" name="Sci. Rep.">
        <title>Draft genome of Tanacetum cinerariifolium, the natural source of mosquito coil.</title>
        <authorList>
            <person name="Yamashiro T."/>
            <person name="Shiraishi A."/>
            <person name="Satake H."/>
            <person name="Nakayama K."/>
        </authorList>
    </citation>
    <scope>NUCLEOTIDE SEQUENCE</scope>
</reference>
<gene>
    <name evidence="1" type="ORF">Tci_829102</name>
</gene>
<evidence type="ECO:0000313" key="1">
    <source>
        <dbReference type="EMBL" id="GFC57132.1"/>
    </source>
</evidence>
<proteinExistence type="predicted"/>
<comment type="caution">
    <text evidence="1">The sequence shown here is derived from an EMBL/GenBank/DDBJ whole genome shotgun (WGS) entry which is preliminary data.</text>
</comment>
<sequence length="106" mass="12058">MAQIKDMQRNNLSLEPPTSAVSGISRYLTRLWVSGKGELPEELSRSESSQSVIPSGFELRADNIDPHDKIILQDNIRAALKLLTFREQHVLVQFWSPRVVGKHHQL</sequence>
<dbReference type="AlphaFoldDB" id="A0A699Q7Q4"/>
<organism evidence="1">
    <name type="scientific">Tanacetum cinerariifolium</name>
    <name type="common">Dalmatian daisy</name>
    <name type="synonym">Chrysanthemum cinerariifolium</name>
    <dbReference type="NCBI Taxonomy" id="118510"/>
    <lineage>
        <taxon>Eukaryota</taxon>
        <taxon>Viridiplantae</taxon>
        <taxon>Streptophyta</taxon>
        <taxon>Embryophyta</taxon>
        <taxon>Tracheophyta</taxon>
        <taxon>Spermatophyta</taxon>
        <taxon>Magnoliopsida</taxon>
        <taxon>eudicotyledons</taxon>
        <taxon>Gunneridae</taxon>
        <taxon>Pentapetalae</taxon>
        <taxon>asterids</taxon>
        <taxon>campanulids</taxon>
        <taxon>Asterales</taxon>
        <taxon>Asteraceae</taxon>
        <taxon>Asteroideae</taxon>
        <taxon>Anthemideae</taxon>
        <taxon>Anthemidinae</taxon>
        <taxon>Tanacetum</taxon>
    </lineage>
</organism>
<dbReference type="EMBL" id="BKCJ010972353">
    <property type="protein sequence ID" value="GFC57132.1"/>
    <property type="molecule type" value="Genomic_DNA"/>
</dbReference>
<feature type="non-terminal residue" evidence="1">
    <location>
        <position position="106"/>
    </location>
</feature>
<protein>
    <submittedName>
        <fullName evidence="1">Uncharacterized protein</fullName>
    </submittedName>
</protein>
<accession>A0A699Q7Q4</accession>
<name>A0A699Q7Q4_TANCI</name>